<dbReference type="EMBL" id="CAJNNW010010707">
    <property type="protein sequence ID" value="CAE8652354.1"/>
    <property type="molecule type" value="Genomic_DNA"/>
</dbReference>
<proteinExistence type="predicted"/>
<dbReference type="GO" id="GO:0044773">
    <property type="term" value="P:mitotic DNA damage checkpoint signaling"/>
    <property type="evidence" value="ECO:0007669"/>
    <property type="project" value="TreeGrafter"/>
</dbReference>
<dbReference type="SMART" id="SM00220">
    <property type="entry name" value="S_TKc"/>
    <property type="match status" value="1"/>
</dbReference>
<evidence type="ECO:0000313" key="3">
    <source>
        <dbReference type="EMBL" id="CAE8652354.1"/>
    </source>
</evidence>
<reference evidence="3" key="1">
    <citation type="submission" date="2021-02" db="EMBL/GenBank/DDBJ databases">
        <authorList>
            <person name="Dougan E. K."/>
            <person name="Rhodes N."/>
            <person name="Thang M."/>
            <person name="Chan C."/>
        </authorList>
    </citation>
    <scope>NUCLEOTIDE SEQUENCE</scope>
</reference>
<accession>A0A813IJW8</accession>
<keyword evidence="1" id="KW-0067">ATP-binding</keyword>
<feature type="domain" description="Protein kinase" evidence="2">
    <location>
        <begin position="1"/>
        <end position="354"/>
    </location>
</feature>
<evidence type="ECO:0000259" key="2">
    <source>
        <dbReference type="PROSITE" id="PS50011"/>
    </source>
</evidence>
<dbReference type="InterPro" id="IPR000719">
    <property type="entry name" value="Prot_kinase_dom"/>
</dbReference>
<evidence type="ECO:0000256" key="1">
    <source>
        <dbReference type="PROSITE-ProRule" id="PRU10141"/>
    </source>
</evidence>
<dbReference type="Pfam" id="PF00069">
    <property type="entry name" value="Pkinase"/>
    <property type="match status" value="1"/>
</dbReference>
<dbReference type="InterPro" id="IPR017441">
    <property type="entry name" value="Protein_kinase_ATP_BS"/>
</dbReference>
<dbReference type="GO" id="GO:0005634">
    <property type="term" value="C:nucleus"/>
    <property type="evidence" value="ECO:0007669"/>
    <property type="project" value="TreeGrafter"/>
</dbReference>
<dbReference type="PANTHER" id="PTHR44167:SF24">
    <property type="entry name" value="SERINE_THREONINE-PROTEIN KINASE CHK2"/>
    <property type="match status" value="1"/>
</dbReference>
<dbReference type="AlphaFoldDB" id="A0A813IJW8"/>
<dbReference type="Proteomes" id="UP000626109">
    <property type="component" value="Unassembled WGS sequence"/>
</dbReference>
<comment type="caution">
    <text evidence="3">The sequence shown here is derived from an EMBL/GenBank/DDBJ whole genome shotgun (WGS) entry which is preliminary data.</text>
</comment>
<sequence>MILGEGSSATVYQGLDVSNGEEVAVKVYDSTSQIAIAGFKQTITIWNAIQSQSHKVAKNEHLYGRQGSCNNTLVVEELQRSLPGKEALSFRQVAAALDISHCFVQLLDYSRDHENPLEPGMTANGMMYIIQELGGVSLEQELQSCQLRGEKLSAAELKDLLWALVCITWGLHSCGFVHMDIKPLNIVKVSRVDEPVGPQIPISPECIRAKTCVQWKLIDFDGASQAGEVIALAGTTYTPVYMPPELALSICCNDEEFTASRLMDVWSVGMCFMQAVLLAPMLEPEYEKLREQYLGADDQFLKWLADSLLPVLDAQTQASLNDIDPQVCSLLESMLVKDPEHRACMASCLTHPYFKAHREALLREDNAFQMLKEIDEDSEEKATLSQKSARVTRSKSWASNRLGSLSLIFKAKDTKLSNFADAELLDAAIDPEAQSIASYYGVDLKTLPGKLVAERNVHGNVRQLLLVAPRLLDYLQADLGQLRSPILLACGVPVFKRMDDGYMCEIGLECRWRPWCCCCWWCCF</sequence>
<dbReference type="Gene3D" id="1.10.510.10">
    <property type="entry name" value="Transferase(Phosphotransferase) domain 1"/>
    <property type="match status" value="2"/>
</dbReference>
<protein>
    <recommendedName>
        <fullName evidence="2">Protein kinase domain-containing protein</fullName>
    </recommendedName>
</protein>
<feature type="binding site" evidence="1">
    <location>
        <position position="26"/>
    </location>
    <ligand>
        <name>ATP</name>
        <dbReference type="ChEBI" id="CHEBI:30616"/>
    </ligand>
</feature>
<dbReference type="GO" id="GO:0004674">
    <property type="term" value="F:protein serine/threonine kinase activity"/>
    <property type="evidence" value="ECO:0007669"/>
    <property type="project" value="TreeGrafter"/>
</dbReference>
<dbReference type="PROSITE" id="PS50011">
    <property type="entry name" value="PROTEIN_KINASE_DOM"/>
    <property type="match status" value="1"/>
</dbReference>
<feature type="non-terminal residue" evidence="3">
    <location>
        <position position="1"/>
    </location>
</feature>
<dbReference type="GO" id="GO:0005524">
    <property type="term" value="F:ATP binding"/>
    <property type="evidence" value="ECO:0007669"/>
    <property type="project" value="UniProtKB-UniRule"/>
</dbReference>
<dbReference type="InterPro" id="IPR011009">
    <property type="entry name" value="Kinase-like_dom_sf"/>
</dbReference>
<evidence type="ECO:0000313" key="4">
    <source>
        <dbReference type="Proteomes" id="UP000626109"/>
    </source>
</evidence>
<keyword evidence="1" id="KW-0547">Nucleotide-binding</keyword>
<dbReference type="SUPFAM" id="SSF56112">
    <property type="entry name" value="Protein kinase-like (PK-like)"/>
    <property type="match status" value="1"/>
</dbReference>
<dbReference type="PROSITE" id="PS00107">
    <property type="entry name" value="PROTEIN_KINASE_ATP"/>
    <property type="match status" value="1"/>
</dbReference>
<gene>
    <name evidence="3" type="ORF">PGLA2088_LOCUS9636</name>
</gene>
<name>A0A813IJW8_POLGL</name>
<organism evidence="3 4">
    <name type="scientific">Polarella glacialis</name>
    <name type="common">Dinoflagellate</name>
    <dbReference type="NCBI Taxonomy" id="89957"/>
    <lineage>
        <taxon>Eukaryota</taxon>
        <taxon>Sar</taxon>
        <taxon>Alveolata</taxon>
        <taxon>Dinophyceae</taxon>
        <taxon>Suessiales</taxon>
        <taxon>Suessiaceae</taxon>
        <taxon>Polarella</taxon>
    </lineage>
</organism>
<dbReference type="PANTHER" id="PTHR44167">
    <property type="entry name" value="OVARIAN-SPECIFIC SERINE/THREONINE-PROTEIN KINASE LOK-RELATED"/>
    <property type="match status" value="1"/>
</dbReference>